<keyword evidence="2" id="KW-1185">Reference proteome</keyword>
<dbReference type="STRING" id="684065.SAMN05421738_106182"/>
<accession>A0A1I4W7C3</accession>
<reference evidence="2" key="1">
    <citation type="submission" date="2016-10" db="EMBL/GenBank/DDBJ databases">
        <authorList>
            <person name="Varghese N."/>
            <person name="Submissions S."/>
        </authorList>
    </citation>
    <scope>NUCLEOTIDE SEQUENCE [LARGE SCALE GENOMIC DNA]</scope>
    <source>
        <strain evidence="2">XJ109</strain>
    </source>
</reference>
<dbReference type="OrthoDB" id="714297at2"/>
<dbReference type="RefSeq" id="WP_092908031.1">
    <property type="nucleotide sequence ID" value="NZ_FOUZ01000006.1"/>
</dbReference>
<sequence>MKSKILIFLLIFIFVVNCKQKRIETENPQISEANNSIKNTKIDYGKNFFDFDEVDYYSIVINEDDATKLLDNHISKLDEKRYNLIMNPQFPGLLSEIKLIGNFQELGFKKSTIRPDKFSKLNKIFIEKSEQDGISAACIPIFRDILIFKKENKITGFTKICFDCHQYHIIGTNADTKNFGEGQDYEKLGEILYDK</sequence>
<dbReference type="Proteomes" id="UP000199149">
    <property type="component" value="Unassembled WGS sequence"/>
</dbReference>
<dbReference type="AlphaFoldDB" id="A0A1I4W7C3"/>
<dbReference type="EMBL" id="FOUZ01000006">
    <property type="protein sequence ID" value="SFN09558.1"/>
    <property type="molecule type" value="Genomic_DNA"/>
</dbReference>
<organism evidence="1 2">
    <name type="scientific">Algoriella xinjiangensis</name>
    <dbReference type="NCBI Taxonomy" id="684065"/>
    <lineage>
        <taxon>Bacteria</taxon>
        <taxon>Pseudomonadati</taxon>
        <taxon>Bacteroidota</taxon>
        <taxon>Flavobacteriia</taxon>
        <taxon>Flavobacteriales</taxon>
        <taxon>Weeksellaceae</taxon>
        <taxon>Algoriella</taxon>
    </lineage>
</organism>
<evidence type="ECO:0000313" key="1">
    <source>
        <dbReference type="EMBL" id="SFN09558.1"/>
    </source>
</evidence>
<name>A0A1I4W7C3_9FLAO</name>
<protein>
    <recommendedName>
        <fullName evidence="3">DUF3365 domain-containing protein</fullName>
    </recommendedName>
</protein>
<evidence type="ECO:0008006" key="3">
    <source>
        <dbReference type="Google" id="ProtNLM"/>
    </source>
</evidence>
<evidence type="ECO:0000313" key="2">
    <source>
        <dbReference type="Proteomes" id="UP000199149"/>
    </source>
</evidence>
<proteinExistence type="predicted"/>
<gene>
    <name evidence="1" type="ORF">SAMN05421738_106182</name>
</gene>